<evidence type="ECO:0000256" key="2">
    <source>
        <dbReference type="ARBA" id="ARBA00022679"/>
    </source>
</evidence>
<gene>
    <name evidence="7" type="ORF">EDC18_11334</name>
</gene>
<dbReference type="CDD" id="cd02440">
    <property type="entry name" value="AdoMet_MTases"/>
    <property type="match status" value="1"/>
</dbReference>
<protein>
    <submittedName>
        <fullName evidence="7">23S rRNA (Uracil1939-C5)-methyltransferase</fullName>
    </submittedName>
</protein>
<feature type="binding site" evidence="4">
    <location>
        <position position="334"/>
    </location>
    <ligand>
        <name>S-adenosyl-L-methionine</name>
        <dbReference type="ChEBI" id="CHEBI:59789"/>
    </ligand>
</feature>
<dbReference type="AlphaFoldDB" id="A0A4R3MEH5"/>
<dbReference type="GO" id="GO:0070475">
    <property type="term" value="P:rRNA base methylation"/>
    <property type="evidence" value="ECO:0007669"/>
    <property type="project" value="TreeGrafter"/>
</dbReference>
<dbReference type="PROSITE" id="PS01230">
    <property type="entry name" value="TRMA_1"/>
    <property type="match status" value="1"/>
</dbReference>
<dbReference type="FunFam" id="2.40.50.140:FF:000097">
    <property type="entry name" value="23S rRNA (uracil(1939)-C(5))-methyltransferase RlmD"/>
    <property type="match status" value="1"/>
</dbReference>
<dbReference type="Gene3D" id="2.40.50.140">
    <property type="entry name" value="Nucleic acid-binding proteins"/>
    <property type="match status" value="1"/>
</dbReference>
<comment type="similarity">
    <text evidence="4">Belongs to the class I-like SAM-binding methyltransferase superfamily. RNA M5U methyltransferase family.</text>
</comment>
<dbReference type="FunFam" id="3.40.50.150:FF:000009">
    <property type="entry name" value="23S rRNA (Uracil(1939)-C(5))-methyltransferase RlmD"/>
    <property type="match status" value="1"/>
</dbReference>
<evidence type="ECO:0000256" key="5">
    <source>
        <dbReference type="PROSITE-ProRule" id="PRU10015"/>
    </source>
</evidence>
<feature type="active site" evidence="5">
    <location>
        <position position="410"/>
    </location>
</feature>
<proteinExistence type="inferred from homology"/>
<dbReference type="Gene3D" id="3.40.50.150">
    <property type="entry name" value="Vaccinia Virus protein VP39"/>
    <property type="match status" value="1"/>
</dbReference>
<dbReference type="RefSeq" id="WP_132253990.1">
    <property type="nucleotide sequence ID" value="NZ_SMAL01000013.1"/>
</dbReference>
<dbReference type="PANTHER" id="PTHR11061:SF30">
    <property type="entry name" value="TRNA (URACIL(54)-C(5))-METHYLTRANSFERASE"/>
    <property type="match status" value="1"/>
</dbReference>
<feature type="binding site" evidence="4">
    <location>
        <position position="313"/>
    </location>
    <ligand>
        <name>S-adenosyl-L-methionine</name>
        <dbReference type="ChEBI" id="CHEBI:59789"/>
    </ligand>
</feature>
<dbReference type="Pfam" id="PF01938">
    <property type="entry name" value="TRAM"/>
    <property type="match status" value="1"/>
</dbReference>
<evidence type="ECO:0000313" key="7">
    <source>
        <dbReference type="EMBL" id="TCT12188.1"/>
    </source>
</evidence>
<keyword evidence="3 4" id="KW-0949">S-adenosyl-L-methionine</keyword>
<dbReference type="OrthoDB" id="9804590at2"/>
<evidence type="ECO:0000259" key="6">
    <source>
        <dbReference type="PROSITE" id="PS50926"/>
    </source>
</evidence>
<reference evidence="7 8" key="1">
    <citation type="submission" date="2019-03" db="EMBL/GenBank/DDBJ databases">
        <title>Genomic Encyclopedia of Type Strains, Phase IV (KMG-IV): sequencing the most valuable type-strain genomes for metagenomic binning, comparative biology and taxonomic classification.</title>
        <authorList>
            <person name="Goeker M."/>
        </authorList>
    </citation>
    <scope>NUCLEOTIDE SEQUENCE [LARGE SCALE GENOMIC DNA]</scope>
    <source>
        <strain evidence="7 8">DSM 24629</strain>
    </source>
</reference>
<evidence type="ECO:0000256" key="4">
    <source>
        <dbReference type="PROSITE-ProRule" id="PRU01024"/>
    </source>
</evidence>
<dbReference type="GO" id="GO:0070041">
    <property type="term" value="F:rRNA (uridine-C5-)-methyltransferase activity"/>
    <property type="evidence" value="ECO:0007669"/>
    <property type="project" value="TreeGrafter"/>
</dbReference>
<evidence type="ECO:0000313" key="8">
    <source>
        <dbReference type="Proteomes" id="UP000294902"/>
    </source>
</evidence>
<dbReference type="SUPFAM" id="SSF50249">
    <property type="entry name" value="Nucleic acid-binding proteins"/>
    <property type="match status" value="1"/>
</dbReference>
<organism evidence="7 8">
    <name type="scientific">Natranaerovirga pectinivora</name>
    <dbReference type="NCBI Taxonomy" id="682400"/>
    <lineage>
        <taxon>Bacteria</taxon>
        <taxon>Bacillati</taxon>
        <taxon>Bacillota</taxon>
        <taxon>Clostridia</taxon>
        <taxon>Lachnospirales</taxon>
        <taxon>Natranaerovirgaceae</taxon>
        <taxon>Natranaerovirga</taxon>
    </lineage>
</organism>
<dbReference type="InterPro" id="IPR029063">
    <property type="entry name" value="SAM-dependent_MTases_sf"/>
</dbReference>
<feature type="binding site" evidence="4">
    <location>
        <position position="383"/>
    </location>
    <ligand>
        <name>S-adenosyl-L-methionine</name>
        <dbReference type="ChEBI" id="CHEBI:59789"/>
    </ligand>
</feature>
<dbReference type="InterPro" id="IPR030391">
    <property type="entry name" value="MeTrfase_TrmA_CS"/>
</dbReference>
<name>A0A4R3MEH5_9FIRM</name>
<comment type="caution">
    <text evidence="7">The sequence shown here is derived from an EMBL/GenBank/DDBJ whole genome shotgun (WGS) entry which is preliminary data.</text>
</comment>
<accession>A0A4R3MEH5</accession>
<dbReference type="PROSITE" id="PS50926">
    <property type="entry name" value="TRAM"/>
    <property type="match status" value="1"/>
</dbReference>
<dbReference type="InterPro" id="IPR002792">
    <property type="entry name" value="TRAM_dom"/>
</dbReference>
<dbReference type="Gene3D" id="2.40.50.1070">
    <property type="match status" value="1"/>
</dbReference>
<keyword evidence="8" id="KW-1185">Reference proteome</keyword>
<dbReference type="PANTHER" id="PTHR11061">
    <property type="entry name" value="RNA M5U METHYLTRANSFERASE"/>
    <property type="match status" value="1"/>
</dbReference>
<dbReference type="InterPro" id="IPR010280">
    <property type="entry name" value="U5_MeTrfase_fam"/>
</dbReference>
<keyword evidence="1 4" id="KW-0489">Methyltransferase</keyword>
<feature type="domain" description="TRAM" evidence="6">
    <location>
        <begin position="2"/>
        <end position="60"/>
    </location>
</feature>
<evidence type="ECO:0000256" key="3">
    <source>
        <dbReference type="ARBA" id="ARBA00022691"/>
    </source>
</evidence>
<keyword evidence="2 4" id="KW-0808">Transferase</keyword>
<feature type="active site" description="Nucleophile" evidence="4">
    <location>
        <position position="410"/>
    </location>
</feature>
<feature type="binding site" evidence="4">
    <location>
        <position position="284"/>
    </location>
    <ligand>
        <name>S-adenosyl-L-methionine</name>
        <dbReference type="ChEBI" id="CHEBI:59789"/>
    </ligand>
</feature>
<dbReference type="InterPro" id="IPR030390">
    <property type="entry name" value="MeTrfase_TrmA_AS"/>
</dbReference>
<dbReference type="PROSITE" id="PS01231">
    <property type="entry name" value="TRMA_2"/>
    <property type="match status" value="1"/>
</dbReference>
<evidence type="ECO:0000256" key="1">
    <source>
        <dbReference type="ARBA" id="ARBA00022603"/>
    </source>
</evidence>
<dbReference type="PROSITE" id="PS51687">
    <property type="entry name" value="SAM_MT_RNA_M5U"/>
    <property type="match status" value="1"/>
</dbReference>
<dbReference type="EMBL" id="SMAL01000013">
    <property type="protein sequence ID" value="TCT12188.1"/>
    <property type="molecule type" value="Genomic_DNA"/>
</dbReference>
<dbReference type="Proteomes" id="UP000294902">
    <property type="component" value="Unassembled WGS sequence"/>
</dbReference>
<sequence>MEIIKNEYYTMTIDDIGDGGEGIGKINGYTMFVKDALIGDEIKVKVIKTKKNYGFGKLEEIITPSPYRTEAPCPIAEKCGGCQIQHFDYKRQLQFKEEKVKNVLERIGGLKDIKVNEVMGMEDPYYYRNKAQFPVGKDKDGNIKIGYYAARSHNIIETEKCYIGDPINEVIIQKVKEYIVENNISVYNEEKHEGLIRHILTRVGYHTKELMVCLVINERKLPKQDALIKKLETIPNIKSICVNTNLEKTNVILGKKTKTIWGQDYITDKIGDVSYKISPVSFYQINPTQTEKLYNTALEYAGLTGEETVWDIYCGIGTITLFLAQKAKKVYGVEIAEQAIRDALSNAELNEIENVEFYVGKAEEVLPSLYEEQNIKADVIVVDPPRKGCDEELLDTIVKMAPKKVVYVSCDPATLARDLKYFGENGYTVSQVQPVDMFPHTLHVETCILIEKK</sequence>
<dbReference type="NCBIfam" id="TIGR00479">
    <property type="entry name" value="rumA"/>
    <property type="match status" value="1"/>
</dbReference>
<dbReference type="InterPro" id="IPR012340">
    <property type="entry name" value="NA-bd_OB-fold"/>
</dbReference>
<dbReference type="SUPFAM" id="SSF53335">
    <property type="entry name" value="S-adenosyl-L-methionine-dependent methyltransferases"/>
    <property type="match status" value="1"/>
</dbReference>
<dbReference type="FunFam" id="2.40.50.1070:FF:000003">
    <property type="entry name" value="23S rRNA (Uracil-5-)-methyltransferase RumA"/>
    <property type="match status" value="1"/>
</dbReference>
<dbReference type="Pfam" id="PF05958">
    <property type="entry name" value="tRNA_U5-meth_tr"/>
    <property type="match status" value="1"/>
</dbReference>